<dbReference type="Proteomes" id="UP000765509">
    <property type="component" value="Unassembled WGS sequence"/>
</dbReference>
<reference evidence="1" key="1">
    <citation type="submission" date="2021-03" db="EMBL/GenBank/DDBJ databases">
        <title>Draft genome sequence of rust myrtle Austropuccinia psidii MF-1, a brazilian biotype.</title>
        <authorList>
            <person name="Quecine M.C."/>
            <person name="Pachon D.M.R."/>
            <person name="Bonatelli M.L."/>
            <person name="Correr F.H."/>
            <person name="Franceschini L.M."/>
            <person name="Leite T.F."/>
            <person name="Margarido G.R.A."/>
            <person name="Almeida C.A."/>
            <person name="Ferrarezi J.A."/>
            <person name="Labate C.A."/>
        </authorList>
    </citation>
    <scope>NUCLEOTIDE SEQUENCE</scope>
    <source>
        <strain evidence="1">MF-1</strain>
    </source>
</reference>
<evidence type="ECO:0000313" key="2">
    <source>
        <dbReference type="Proteomes" id="UP000765509"/>
    </source>
</evidence>
<protein>
    <recommendedName>
        <fullName evidence="3">Paired domain-containing protein</fullName>
    </recommendedName>
</protein>
<sequence length="83" mass="9325">MPPFHSQGICGRIIGMHDAGASIQTIATFLGIPPTTVHDTIRRFHEQGHLENLPIAGQPRKLNDHDIWELAQVVQQNHRDMLV</sequence>
<dbReference type="Pfam" id="PF13384">
    <property type="entry name" value="HTH_23"/>
    <property type="match status" value="1"/>
</dbReference>
<evidence type="ECO:0000313" key="1">
    <source>
        <dbReference type="EMBL" id="MBW0548772.1"/>
    </source>
</evidence>
<proteinExistence type="predicted"/>
<organism evidence="1 2">
    <name type="scientific">Austropuccinia psidii MF-1</name>
    <dbReference type="NCBI Taxonomy" id="1389203"/>
    <lineage>
        <taxon>Eukaryota</taxon>
        <taxon>Fungi</taxon>
        <taxon>Dikarya</taxon>
        <taxon>Basidiomycota</taxon>
        <taxon>Pucciniomycotina</taxon>
        <taxon>Pucciniomycetes</taxon>
        <taxon>Pucciniales</taxon>
        <taxon>Sphaerophragmiaceae</taxon>
        <taxon>Austropuccinia</taxon>
    </lineage>
</organism>
<dbReference type="SUPFAM" id="SSF46689">
    <property type="entry name" value="Homeodomain-like"/>
    <property type="match status" value="1"/>
</dbReference>
<comment type="caution">
    <text evidence="1">The sequence shown here is derived from an EMBL/GenBank/DDBJ whole genome shotgun (WGS) entry which is preliminary data.</text>
</comment>
<keyword evidence="2" id="KW-1185">Reference proteome</keyword>
<accession>A0A9Q3IRL6</accession>
<dbReference type="InterPro" id="IPR009057">
    <property type="entry name" value="Homeodomain-like_sf"/>
</dbReference>
<dbReference type="AlphaFoldDB" id="A0A9Q3IRL6"/>
<dbReference type="Gene3D" id="1.10.10.10">
    <property type="entry name" value="Winged helix-like DNA-binding domain superfamily/Winged helix DNA-binding domain"/>
    <property type="match status" value="1"/>
</dbReference>
<gene>
    <name evidence="1" type="ORF">O181_088487</name>
</gene>
<dbReference type="OrthoDB" id="2753252at2759"/>
<name>A0A9Q3IRL6_9BASI</name>
<dbReference type="InterPro" id="IPR036388">
    <property type="entry name" value="WH-like_DNA-bd_sf"/>
</dbReference>
<evidence type="ECO:0008006" key="3">
    <source>
        <dbReference type="Google" id="ProtNLM"/>
    </source>
</evidence>
<dbReference type="EMBL" id="AVOT02054033">
    <property type="protein sequence ID" value="MBW0548772.1"/>
    <property type="molecule type" value="Genomic_DNA"/>
</dbReference>